<organism evidence="1 2">
    <name type="scientific">Candidatus Magnetoglobus multicellularis str. Araruama</name>
    <dbReference type="NCBI Taxonomy" id="890399"/>
    <lineage>
        <taxon>Bacteria</taxon>
        <taxon>Pseudomonadati</taxon>
        <taxon>Thermodesulfobacteriota</taxon>
        <taxon>Desulfobacteria</taxon>
        <taxon>Desulfobacterales</taxon>
        <taxon>Desulfobacteraceae</taxon>
        <taxon>Candidatus Magnetoglobus</taxon>
    </lineage>
</organism>
<dbReference type="Proteomes" id="UP000189670">
    <property type="component" value="Unassembled WGS sequence"/>
</dbReference>
<comment type="caution">
    <text evidence="1">The sequence shown here is derived from an EMBL/GenBank/DDBJ whole genome shotgun (WGS) entry which is preliminary data.</text>
</comment>
<evidence type="ECO:0000313" key="2">
    <source>
        <dbReference type="Proteomes" id="UP000189670"/>
    </source>
</evidence>
<proteinExistence type="predicted"/>
<name>A0A1V1NVX2_9BACT</name>
<evidence type="ECO:0000313" key="1">
    <source>
        <dbReference type="EMBL" id="ETR66704.1"/>
    </source>
</evidence>
<accession>A0A1V1NVX2</accession>
<sequence>MKKINTKTILFVFVILMVHLPLINVSAESLNTFTFQGRLENSDGAPISSTLNMTFKIYDNQDSCLWTETKAVSIIAGGFDLMLGKTESNPIPFTVNEQARYIGLAVDGDPEMEPRQEIGGVLRAGMALSVTDTAITTSKLADSAVTSDKIANSAVSSDKIDDNAVTTIKIANNAVSSDKIADNTVSSTKLAGPGSALTSGTNGQILTSNGDSTFSWGNTFTGTISTSSLTVNGTASTASFEGPLRLQGSSSGYVGLVSPATSDSTTYNLPASDGSSGQFLSTNGSGILSWITPSLSQWTTSGSDIYYNSGDVAIGKTTPGSALDVNGTVTATNFVGDGSGLTNI</sequence>
<protein>
    <submittedName>
        <fullName evidence="1">Uncharacterized protein</fullName>
    </submittedName>
</protein>
<reference evidence="2" key="1">
    <citation type="submission" date="2012-11" db="EMBL/GenBank/DDBJ databases">
        <authorList>
            <person name="Lucero-Rivera Y.E."/>
            <person name="Tovar-Ramirez D."/>
        </authorList>
    </citation>
    <scope>NUCLEOTIDE SEQUENCE [LARGE SCALE GENOMIC DNA]</scope>
    <source>
        <strain evidence="2">Araruama</strain>
    </source>
</reference>
<gene>
    <name evidence="1" type="ORF">OMM_05528</name>
</gene>
<dbReference type="AlphaFoldDB" id="A0A1V1NVX2"/>
<dbReference type="EMBL" id="ATBP01001804">
    <property type="protein sequence ID" value="ETR66704.1"/>
    <property type="molecule type" value="Genomic_DNA"/>
</dbReference>